<evidence type="ECO:0000313" key="4">
    <source>
        <dbReference type="EMBL" id="MDI9257432.1"/>
    </source>
</evidence>
<evidence type="ECO:0000256" key="2">
    <source>
        <dbReference type="SAM" id="SignalP"/>
    </source>
</evidence>
<dbReference type="RefSeq" id="WP_283239110.1">
    <property type="nucleotide sequence ID" value="NZ_JASGBP010000004.1"/>
</dbReference>
<keyword evidence="5" id="KW-1185">Reference proteome</keyword>
<reference evidence="4 5" key="1">
    <citation type="submission" date="2023-05" db="EMBL/GenBank/DDBJ databases">
        <title>Flavobacterium sedimenti sp. nov., isolated from the sediment.</title>
        <authorList>
            <person name="Wu N."/>
        </authorList>
    </citation>
    <scope>NUCLEOTIDE SEQUENCE [LARGE SCALE GENOMIC DNA]</scope>
    <source>
        <strain evidence="4 5">YZ-48</strain>
    </source>
</reference>
<name>A0ABT6XRF6_9FLAO</name>
<dbReference type="EMBL" id="JASGBP010000004">
    <property type="protein sequence ID" value="MDI9257432.1"/>
    <property type="molecule type" value="Genomic_DNA"/>
</dbReference>
<dbReference type="Proteomes" id="UP001230035">
    <property type="component" value="Unassembled WGS sequence"/>
</dbReference>
<gene>
    <name evidence="4" type="ORF">QHT84_08385</name>
</gene>
<proteinExistence type="predicted"/>
<comment type="caution">
    <text evidence="4">The sequence shown here is derived from an EMBL/GenBank/DDBJ whole genome shotgun (WGS) entry which is preliminary data.</text>
</comment>
<keyword evidence="1 2" id="KW-0732">Signal</keyword>
<dbReference type="Gene3D" id="2.40.160.20">
    <property type="match status" value="1"/>
</dbReference>
<feature type="chain" id="PRO_5047138139" evidence="2">
    <location>
        <begin position="20"/>
        <end position="205"/>
    </location>
</feature>
<evidence type="ECO:0000259" key="3">
    <source>
        <dbReference type="Pfam" id="PF13505"/>
    </source>
</evidence>
<feature type="signal peptide" evidence="2">
    <location>
        <begin position="1"/>
        <end position="19"/>
    </location>
</feature>
<dbReference type="InterPro" id="IPR011250">
    <property type="entry name" value="OMP/PagP_B-barrel"/>
</dbReference>
<accession>A0ABT6XRF6</accession>
<dbReference type="SUPFAM" id="SSF56925">
    <property type="entry name" value="OMPA-like"/>
    <property type="match status" value="1"/>
</dbReference>
<protein>
    <submittedName>
        <fullName evidence="4">Outer membrane beta-barrel protein</fullName>
    </submittedName>
</protein>
<evidence type="ECO:0000313" key="5">
    <source>
        <dbReference type="Proteomes" id="UP001230035"/>
    </source>
</evidence>
<evidence type="ECO:0000256" key="1">
    <source>
        <dbReference type="ARBA" id="ARBA00022729"/>
    </source>
</evidence>
<dbReference type="InterPro" id="IPR027385">
    <property type="entry name" value="Beta-barrel_OMP"/>
</dbReference>
<organism evidence="4 5">
    <name type="scientific">Flavobacterium sedimenticola</name>
    <dbReference type="NCBI Taxonomy" id="3043286"/>
    <lineage>
        <taxon>Bacteria</taxon>
        <taxon>Pseudomonadati</taxon>
        <taxon>Bacteroidota</taxon>
        <taxon>Flavobacteriia</taxon>
        <taxon>Flavobacteriales</taxon>
        <taxon>Flavobacteriaceae</taxon>
        <taxon>Flavobacterium</taxon>
    </lineage>
</organism>
<feature type="domain" description="Outer membrane protein beta-barrel" evidence="3">
    <location>
        <begin position="8"/>
        <end position="193"/>
    </location>
</feature>
<dbReference type="Pfam" id="PF13505">
    <property type="entry name" value="OMP_b-brl"/>
    <property type="match status" value="1"/>
</dbReference>
<sequence length="205" mass="21483">MKKIILTVAAVFAFGFANAQDKKEGSGEGFAKGDLYLSGSFNFSSEKTGDFKTDSFTIAPGLGYFISDNLAIEGSLAYLSGKENVDLFGDGDLYELKTSGFGISAGVKYFWTPASKFSLSVGGNVSYASIKSEVSGLGDSTSKIIGVNVPVGLHYFVSNSFALTTSWGGLGYSSNDNGGNGAEKTNGFNLGLDMSDVSFGLIYKL</sequence>